<dbReference type="SUPFAM" id="SSF46894">
    <property type="entry name" value="C-terminal effector domain of the bipartite response regulators"/>
    <property type="match status" value="1"/>
</dbReference>
<dbReference type="OrthoDB" id="3691954at2"/>
<dbReference type="SUPFAM" id="SSF48452">
    <property type="entry name" value="TPR-like"/>
    <property type="match status" value="2"/>
</dbReference>
<protein>
    <submittedName>
        <fullName evidence="1">Uncharacterized protein</fullName>
    </submittedName>
</protein>
<evidence type="ECO:0000313" key="2">
    <source>
        <dbReference type="Proteomes" id="UP000287394"/>
    </source>
</evidence>
<accession>A0A402CUB6</accession>
<dbReference type="SUPFAM" id="SSF52540">
    <property type="entry name" value="P-loop containing nucleoside triphosphate hydrolases"/>
    <property type="match status" value="1"/>
</dbReference>
<organism evidence="1 2">
    <name type="scientific">Capsulimonas corticalis</name>
    <dbReference type="NCBI Taxonomy" id="2219043"/>
    <lineage>
        <taxon>Bacteria</taxon>
        <taxon>Bacillati</taxon>
        <taxon>Armatimonadota</taxon>
        <taxon>Armatimonadia</taxon>
        <taxon>Capsulimonadales</taxon>
        <taxon>Capsulimonadaceae</taxon>
        <taxon>Capsulimonas</taxon>
    </lineage>
</organism>
<dbReference type="KEGG" id="ccot:CCAX7_009700"/>
<dbReference type="Pfam" id="PF03704">
    <property type="entry name" value="BTAD"/>
    <property type="match status" value="1"/>
</dbReference>
<proteinExistence type="predicted"/>
<dbReference type="GO" id="GO:0006355">
    <property type="term" value="P:regulation of DNA-templated transcription"/>
    <property type="evidence" value="ECO:0007669"/>
    <property type="project" value="InterPro"/>
</dbReference>
<dbReference type="InterPro" id="IPR011990">
    <property type="entry name" value="TPR-like_helical_dom_sf"/>
</dbReference>
<dbReference type="InterPro" id="IPR027417">
    <property type="entry name" value="P-loop_NTPase"/>
</dbReference>
<keyword evidence="2" id="KW-1185">Reference proteome</keyword>
<dbReference type="Proteomes" id="UP000287394">
    <property type="component" value="Chromosome"/>
</dbReference>
<dbReference type="AlphaFoldDB" id="A0A402CUB6"/>
<dbReference type="Gene3D" id="1.10.10.10">
    <property type="entry name" value="Winged helix-like DNA-binding domain superfamily/Winged helix DNA-binding domain"/>
    <property type="match status" value="1"/>
</dbReference>
<gene>
    <name evidence="1" type="ORF">CCAX7_009700</name>
</gene>
<dbReference type="SMART" id="SM01043">
    <property type="entry name" value="BTAD"/>
    <property type="match status" value="1"/>
</dbReference>
<dbReference type="GO" id="GO:0003677">
    <property type="term" value="F:DNA binding"/>
    <property type="evidence" value="ECO:0007669"/>
    <property type="project" value="InterPro"/>
</dbReference>
<dbReference type="InterPro" id="IPR036388">
    <property type="entry name" value="WH-like_DNA-bd_sf"/>
</dbReference>
<evidence type="ECO:0000313" key="1">
    <source>
        <dbReference type="EMBL" id="BDI28919.1"/>
    </source>
</evidence>
<sequence length="1159" mass="128581">MNEPWKIVLFGDISAHFGEFEITRFRTHKIAGLLAYLAYHRGRSHTREALIDLFWPDQDLEAGRNCLSVALSSLRAQLEGTLSPAGSVIVADRSTVRMSSDAVTTDVAEFVHLLGKAEKCASDVEKSVLFRAALNLYRGPLLGGFYDDWIQPHQRHLEEKYFHTLDWLIQDRARRGDIEAAMELAYLGSTMDPLREDIHFGLLKILKQAGRLPEALAHYRRVAEILQRAGSSPSPSLERLGDSLPSQGASPVSADAFERQSETIAAGSVSPAGSAAHGTYTFLWAEAVGDVGAPARPVDEEEERERRARRLETIERCARANGGSALSPERSSLRWSFDGAADALAAALEAQRVLRQDAEEMGGVRMALDTIDLPSGDVDDAAPRRRAFQERLDAVLASAHSGQILCGESTALLLRQDCVLEVGFRDLGRYQLAGDIVRIFQAAAPGLPAAFPPIAAPSGEPASLPLSFNRFFGRVLEIEELSRILLDAPARLVTLSGVGGVGKTRLALETARRLEDRWRGRAFFIPLTGVDTEEAFLRGILTALRVSAPLGTSLSDTAAAAFAEEPTLLILDNFDQLVDSAAGAVREMIERSPRLTCLITSRCLLGLSFEQEFVVSPLSAPPASASFQEAARSETIQFFVDRARIVRPDFQMTAANTGALLSLCHGLEGIPLAIELAAARSSVLTPKQMLEQLSDRFALLSGGKRDAPDRHKTMRAAIAWSHHLLPEDLARSFRRLSVFHGGFTLDAAGRICDDPEIFEHIWRLRQFSLVLAEEAPSGLRYRMLETVREYAAELLAASDEAETIRTRHWRFYYDLAHAIGQKVESSETEAALQCFDEECANLRLALQYPASQDRRLYFASSLHRFWLIRGFLEEGRRRLHELLDEPLAGDPHWRGVAQNAAGALDWADGDLMSAEAMFRGALAAMPEESEQACLLNNLGLVLTEQERLEEAKHYFLESIERYSRLGDTVERAMALSNLARVEECSGDYEGARARLSEAIPVLWRSGNRLALANALRNYGHVLIVSEEFEEARKLFQENWRIRRELNDRSNFPDSLRDMALMAHHSGSPESAARLAALSDHLQNIGRFPSNSTEDARFQILTPLLTGDTHEERRLVDSAAWTTMTEPELLTLAENVASIDRDMPIQHLRIPQTFDYARIR</sequence>
<name>A0A402CUB6_9BACT</name>
<dbReference type="SMART" id="SM00028">
    <property type="entry name" value="TPR"/>
    <property type="match status" value="4"/>
</dbReference>
<dbReference type="InterPro" id="IPR016032">
    <property type="entry name" value="Sig_transdc_resp-reg_C-effctor"/>
</dbReference>
<dbReference type="PANTHER" id="PTHR47691:SF3">
    <property type="entry name" value="HTH-TYPE TRANSCRIPTIONAL REGULATOR RV0890C-RELATED"/>
    <property type="match status" value="1"/>
</dbReference>
<dbReference type="EMBL" id="AP025739">
    <property type="protein sequence ID" value="BDI28919.1"/>
    <property type="molecule type" value="Genomic_DNA"/>
</dbReference>
<dbReference type="Gene3D" id="3.40.50.300">
    <property type="entry name" value="P-loop containing nucleotide triphosphate hydrolases"/>
    <property type="match status" value="1"/>
</dbReference>
<dbReference type="InterPro" id="IPR019734">
    <property type="entry name" value="TPR_rpt"/>
</dbReference>
<reference evidence="1 2" key="1">
    <citation type="journal article" date="2019" name="Int. J. Syst. Evol. Microbiol.">
        <title>Capsulimonas corticalis gen. nov., sp. nov., an aerobic capsulated bacterium, of a novel bacterial order, Capsulimonadales ord. nov., of the class Armatimonadia of the phylum Armatimonadetes.</title>
        <authorList>
            <person name="Li J."/>
            <person name="Kudo C."/>
            <person name="Tonouchi A."/>
        </authorList>
    </citation>
    <scope>NUCLEOTIDE SEQUENCE [LARGE SCALE GENOMIC DNA]</scope>
    <source>
        <strain evidence="1 2">AX-7</strain>
    </source>
</reference>
<dbReference type="PANTHER" id="PTHR47691">
    <property type="entry name" value="REGULATOR-RELATED"/>
    <property type="match status" value="1"/>
</dbReference>
<dbReference type="Gene3D" id="1.25.40.10">
    <property type="entry name" value="Tetratricopeptide repeat domain"/>
    <property type="match status" value="2"/>
</dbReference>
<dbReference type="Pfam" id="PF13424">
    <property type="entry name" value="TPR_12"/>
    <property type="match status" value="1"/>
</dbReference>
<dbReference type="RefSeq" id="WP_119320975.1">
    <property type="nucleotide sequence ID" value="NZ_AP025739.1"/>
</dbReference>
<dbReference type="InterPro" id="IPR005158">
    <property type="entry name" value="BTAD"/>
</dbReference>